<dbReference type="AlphaFoldDB" id="A0A6M3XE99"/>
<protein>
    <submittedName>
        <fullName evidence="3">Putative peptidase</fullName>
    </submittedName>
</protein>
<evidence type="ECO:0000256" key="1">
    <source>
        <dbReference type="SAM" id="Phobius"/>
    </source>
</evidence>
<keyword evidence="1" id="KW-1133">Transmembrane helix</keyword>
<keyword evidence="1" id="KW-0812">Transmembrane</keyword>
<evidence type="ECO:0000313" key="2">
    <source>
        <dbReference type="EMBL" id="QJA82571.1"/>
    </source>
</evidence>
<reference evidence="3" key="1">
    <citation type="submission" date="2020-03" db="EMBL/GenBank/DDBJ databases">
        <title>The deep terrestrial virosphere.</title>
        <authorList>
            <person name="Holmfeldt K."/>
            <person name="Nilsson E."/>
            <person name="Simone D."/>
            <person name="Lopez-Fernandez M."/>
            <person name="Wu X."/>
            <person name="de Brujin I."/>
            <person name="Lundin D."/>
            <person name="Andersson A."/>
            <person name="Bertilsson S."/>
            <person name="Dopson M."/>
        </authorList>
    </citation>
    <scope>NUCLEOTIDE SEQUENCE</scope>
    <source>
        <strain evidence="2">MM415A00396</strain>
        <strain evidence="3">TM448B00641</strain>
    </source>
</reference>
<evidence type="ECO:0000313" key="3">
    <source>
        <dbReference type="EMBL" id="QJH96151.1"/>
    </source>
</evidence>
<proteinExistence type="predicted"/>
<keyword evidence="1" id="KW-0472">Membrane</keyword>
<feature type="transmembrane region" description="Helical" evidence="1">
    <location>
        <begin position="40"/>
        <end position="63"/>
    </location>
</feature>
<organism evidence="3">
    <name type="scientific">viral metagenome</name>
    <dbReference type="NCBI Taxonomy" id="1070528"/>
    <lineage>
        <taxon>unclassified sequences</taxon>
        <taxon>metagenomes</taxon>
        <taxon>organismal metagenomes</taxon>
    </lineage>
</organism>
<sequence length="101" mass="10433">MDPTTAGSALLAKYGAVIAGFAGAILSLSFLKGLTRKQAFAAVMTGFLSSVFTTPFVVAYFGLPADVESRYGVAFLIGLLAMNLIPAIKAAGERLFALRGA</sequence>
<gene>
    <name evidence="2" type="ORF">MM415A00396_0007</name>
    <name evidence="3" type="ORF">TM448B00641_0018</name>
</gene>
<dbReference type="EMBL" id="MT142491">
    <property type="protein sequence ID" value="QJA82571.1"/>
    <property type="molecule type" value="Genomic_DNA"/>
</dbReference>
<name>A0A6M3XE99_9ZZZZ</name>
<accession>A0A6M3XE99</accession>
<feature type="transmembrane region" description="Helical" evidence="1">
    <location>
        <begin position="69"/>
        <end position="88"/>
    </location>
</feature>
<dbReference type="EMBL" id="MT144641">
    <property type="protein sequence ID" value="QJH96151.1"/>
    <property type="molecule type" value="Genomic_DNA"/>
</dbReference>
<feature type="transmembrane region" description="Helical" evidence="1">
    <location>
        <begin position="12"/>
        <end position="31"/>
    </location>
</feature>